<evidence type="ECO:0000313" key="11">
    <source>
        <dbReference type="Proteomes" id="UP000078540"/>
    </source>
</evidence>
<keyword evidence="6 9" id="KW-1133">Transmembrane helix</keyword>
<evidence type="ECO:0000256" key="5">
    <source>
        <dbReference type="ARBA" id="ARBA00022968"/>
    </source>
</evidence>
<dbReference type="EMBL" id="KQ976731">
    <property type="protein sequence ID" value="KYM76262.1"/>
    <property type="molecule type" value="Genomic_DNA"/>
</dbReference>
<dbReference type="Proteomes" id="UP000078540">
    <property type="component" value="Unassembled WGS sequence"/>
</dbReference>
<dbReference type="AlphaFoldDB" id="A0A195AW28"/>
<keyword evidence="3" id="KW-0963">Cytoplasm</keyword>
<evidence type="ECO:0000256" key="7">
    <source>
        <dbReference type="ARBA" id="ARBA00023034"/>
    </source>
</evidence>
<dbReference type="PANTHER" id="PTHR35259:SF1">
    <property type="entry name" value="BOMBESIN RECEPTOR-ACTIVATED PROTEIN C6ORF89"/>
    <property type="match status" value="1"/>
</dbReference>
<keyword evidence="7" id="KW-0333">Golgi apparatus</keyword>
<name>A0A195AW28_9HYME</name>
<gene>
    <name evidence="10" type="ORF">ALC53_13289</name>
</gene>
<dbReference type="InterPro" id="IPR038757">
    <property type="entry name" value="BRAP"/>
</dbReference>
<accession>A0A195AW28</accession>
<feature type="transmembrane region" description="Helical" evidence="9">
    <location>
        <begin position="101"/>
        <end position="122"/>
    </location>
</feature>
<organism evidence="10 11">
    <name type="scientific">Atta colombica</name>
    <dbReference type="NCBI Taxonomy" id="520822"/>
    <lineage>
        <taxon>Eukaryota</taxon>
        <taxon>Metazoa</taxon>
        <taxon>Ecdysozoa</taxon>
        <taxon>Arthropoda</taxon>
        <taxon>Hexapoda</taxon>
        <taxon>Insecta</taxon>
        <taxon>Pterygota</taxon>
        <taxon>Neoptera</taxon>
        <taxon>Endopterygota</taxon>
        <taxon>Hymenoptera</taxon>
        <taxon>Apocrita</taxon>
        <taxon>Aculeata</taxon>
        <taxon>Formicoidea</taxon>
        <taxon>Formicidae</taxon>
        <taxon>Myrmicinae</taxon>
        <taxon>Atta</taxon>
    </lineage>
</organism>
<evidence type="ECO:0000256" key="6">
    <source>
        <dbReference type="ARBA" id="ARBA00022989"/>
    </source>
</evidence>
<evidence type="ECO:0000256" key="8">
    <source>
        <dbReference type="ARBA" id="ARBA00023136"/>
    </source>
</evidence>
<comment type="subcellular location">
    <subcellularLocation>
        <location evidence="2">Cytoplasm</location>
    </subcellularLocation>
    <subcellularLocation>
        <location evidence="1">Golgi apparatus membrane</location>
        <topology evidence="1">Single-pass type II membrane protein</topology>
    </subcellularLocation>
</comment>
<proteinExistence type="predicted"/>
<evidence type="ECO:0000256" key="3">
    <source>
        <dbReference type="ARBA" id="ARBA00022490"/>
    </source>
</evidence>
<protein>
    <submittedName>
        <fullName evidence="10">Uncharacterized protein</fullName>
    </submittedName>
</protein>
<dbReference type="PANTHER" id="PTHR35259">
    <property type="entry name" value="BOMBESIN RECEPTOR-ACTIVATED PROTEIN C6ORF89"/>
    <property type="match status" value="1"/>
</dbReference>
<reference evidence="10 11" key="1">
    <citation type="submission" date="2015-09" db="EMBL/GenBank/DDBJ databases">
        <title>Atta colombica WGS genome.</title>
        <authorList>
            <person name="Nygaard S."/>
            <person name="Hu H."/>
            <person name="Boomsma J."/>
            <person name="Zhang G."/>
        </authorList>
    </citation>
    <scope>NUCLEOTIDE SEQUENCE [LARGE SCALE GENOMIC DNA]</scope>
    <source>
        <strain evidence="10">Treedump-2</strain>
        <tissue evidence="10">Whole body</tissue>
    </source>
</reference>
<keyword evidence="11" id="KW-1185">Reference proteome</keyword>
<sequence>MSASAKDKRESANKIDSKYVSLSCMFRNVNKNVVTYYLSLAQTRFAIMVNLDEYRENVRQLKQYATVHNVSEAQTSEIFQACFRQLEAKYSKKSKKQSRSLRIILSLVFISIILLCLCQSWLNVIFIRISQNSIYPALYTLRKAAVPIVSLYPSLSELYDEWCLIENPYFYVNDMDCWPCTMVHSVLDLTGHNINRSFNIGIPYTRAENNTIIKMKDLVNLYWSNQDIFDENAKRIFSTNETFKTIRDVMDNRLDIFHTASLSTHISWKINRMKPNRILRKLFPKPAETPNWWSQGTEKYIFIDESESPSYPLPNSECSNIVIRCVAGARLIKMTPSSECVQHCRSSTILLSAGHTLWYNWWYWRPVSLPVYNATALSISYLTSFC</sequence>
<keyword evidence="5" id="KW-0735">Signal-anchor</keyword>
<evidence type="ECO:0000256" key="9">
    <source>
        <dbReference type="SAM" id="Phobius"/>
    </source>
</evidence>
<keyword evidence="4 9" id="KW-0812">Transmembrane</keyword>
<evidence type="ECO:0000256" key="1">
    <source>
        <dbReference type="ARBA" id="ARBA00004323"/>
    </source>
</evidence>
<evidence type="ECO:0000313" key="10">
    <source>
        <dbReference type="EMBL" id="KYM76262.1"/>
    </source>
</evidence>
<evidence type="ECO:0000256" key="4">
    <source>
        <dbReference type="ARBA" id="ARBA00022692"/>
    </source>
</evidence>
<evidence type="ECO:0000256" key="2">
    <source>
        <dbReference type="ARBA" id="ARBA00004496"/>
    </source>
</evidence>
<dbReference type="GO" id="GO:0000139">
    <property type="term" value="C:Golgi membrane"/>
    <property type="evidence" value="ECO:0007669"/>
    <property type="project" value="UniProtKB-SubCell"/>
</dbReference>
<keyword evidence="8 9" id="KW-0472">Membrane</keyword>